<keyword evidence="2" id="KW-1185">Reference proteome</keyword>
<dbReference type="Pfam" id="PF05947">
    <property type="entry name" value="T6SS_TssF"/>
    <property type="match status" value="1"/>
</dbReference>
<dbReference type="EMBL" id="FTOA01000002">
    <property type="protein sequence ID" value="SIS48494.1"/>
    <property type="molecule type" value="Genomic_DNA"/>
</dbReference>
<dbReference type="PIRSF" id="PIRSF028304">
    <property type="entry name" value="UCP028304"/>
    <property type="match status" value="1"/>
</dbReference>
<evidence type="ECO:0000313" key="1">
    <source>
        <dbReference type="EMBL" id="SIS48494.1"/>
    </source>
</evidence>
<dbReference type="AlphaFoldDB" id="A0A1N7JGV8"/>
<proteinExistence type="predicted"/>
<dbReference type="STRING" id="80876.SAMN05421779_102241"/>
<reference evidence="1 2" key="1">
    <citation type="submission" date="2017-01" db="EMBL/GenBank/DDBJ databases">
        <authorList>
            <person name="Mah S.A."/>
            <person name="Swanson W.J."/>
            <person name="Moy G.W."/>
            <person name="Vacquier V.D."/>
        </authorList>
    </citation>
    <scope>NUCLEOTIDE SEQUENCE [LARGE SCALE GENOMIC DNA]</scope>
    <source>
        <strain evidence="1 2">DSM 11589</strain>
    </source>
</reference>
<dbReference type="InterPro" id="IPR010272">
    <property type="entry name" value="T6SS_TssF"/>
</dbReference>
<dbReference type="PANTHER" id="PTHR35370:SF1">
    <property type="entry name" value="TYPE VI SECRETION SYSTEM COMPONENT TSSF1"/>
    <property type="match status" value="1"/>
</dbReference>
<dbReference type="RefSeq" id="WP_076399137.1">
    <property type="nucleotide sequence ID" value="NZ_FTOA01000002.1"/>
</dbReference>
<dbReference type="OrthoDB" id="9763676at2"/>
<evidence type="ECO:0000313" key="2">
    <source>
        <dbReference type="Proteomes" id="UP000185678"/>
    </source>
</evidence>
<dbReference type="PANTHER" id="PTHR35370">
    <property type="entry name" value="CYTOPLASMIC PROTEIN-RELATED-RELATED"/>
    <property type="match status" value="1"/>
</dbReference>
<accession>A0A1N7JGV8</accession>
<dbReference type="NCBIfam" id="TIGR03359">
    <property type="entry name" value="VI_chp_6"/>
    <property type="match status" value="1"/>
</dbReference>
<name>A0A1N7JGV8_9PROT</name>
<organism evidence="1 2">
    <name type="scientific">Insolitispirillum peregrinum</name>
    <dbReference type="NCBI Taxonomy" id="80876"/>
    <lineage>
        <taxon>Bacteria</taxon>
        <taxon>Pseudomonadati</taxon>
        <taxon>Pseudomonadota</taxon>
        <taxon>Alphaproteobacteria</taxon>
        <taxon>Rhodospirillales</taxon>
        <taxon>Novispirillaceae</taxon>
        <taxon>Insolitispirillum</taxon>
    </lineage>
</organism>
<sequence length="601" mass="65765">MSAFNEDLLVAYQRELQALRTLGSEFARAYPKAAARLDLGADGSADPQVERLIEAFAFLTARIQTTIDNDFPLIPGALLDVLYPHLTAPAPSVAIARFEPKLTQGALTDGHLIARGTSLFAETAQGATCRFRTAYDVTLWPVRLGRPRLTSVDAYPFLSGASAAAVLVVPVETRGSLPLEALPLDELRLHLAGDVLSAAPLYELLAAARGVLVVPEGAERPSARLGPEAIRPVGFGPREAVLPAPPQAHPGYRLVQEYFACPEKFLFLDVAGLRGALRGTRSEILFLLGSAPPKTVMLDDQALELGCTPVVNLFERTSEPLRLDHTRHEYLLVPDARFESITEIHSVLKVSASADPREQASVIAPYFSVQHGEATQERSFFATRRVPSSRLHVPGTDLMISFLDLDFTPRLPADKTVFAHTLCTNRGLAEELPPGTLLQVEDALPASLITLLRRPNPQRMPPLAGETLWRLVSHLSLNHLSLGNNPACLTALKEILVLYGQSGQPGFRQQIDGLKEMAVERTVSRMGQEAWRGFVSGHAITLTFDERNYVGSSAFLFGAVLRHFFALYASVNSFTQLTVRSLQRDEDWKRWPAVTGVLDVL</sequence>
<protein>
    <submittedName>
        <fullName evidence="1">Type VI secretion system protein ImpG</fullName>
    </submittedName>
</protein>
<gene>
    <name evidence="1" type="ORF">SAMN05421779_102241</name>
</gene>
<dbReference type="Proteomes" id="UP000185678">
    <property type="component" value="Unassembled WGS sequence"/>
</dbReference>